<dbReference type="AlphaFoldDB" id="A0A8J4QT55"/>
<dbReference type="OrthoDB" id="1425501at2759"/>
<dbReference type="GO" id="GO:0016020">
    <property type="term" value="C:membrane"/>
    <property type="evidence" value="ECO:0007669"/>
    <property type="project" value="TreeGrafter"/>
</dbReference>
<dbReference type="PANTHER" id="PTHR48055">
    <property type="entry name" value="LEUCINE-RICH REPEAT RECEPTOR PROTEIN KINASE EMS1"/>
    <property type="match status" value="1"/>
</dbReference>
<dbReference type="InterPro" id="IPR011009">
    <property type="entry name" value="Kinase-like_dom_sf"/>
</dbReference>
<dbReference type="GO" id="GO:0005524">
    <property type="term" value="F:ATP binding"/>
    <property type="evidence" value="ECO:0007669"/>
    <property type="project" value="InterPro"/>
</dbReference>
<organism evidence="2 3">
    <name type="scientific">Castanea mollissima</name>
    <name type="common">Chinese chestnut</name>
    <dbReference type="NCBI Taxonomy" id="60419"/>
    <lineage>
        <taxon>Eukaryota</taxon>
        <taxon>Viridiplantae</taxon>
        <taxon>Streptophyta</taxon>
        <taxon>Embryophyta</taxon>
        <taxon>Tracheophyta</taxon>
        <taxon>Spermatophyta</taxon>
        <taxon>Magnoliopsida</taxon>
        <taxon>eudicotyledons</taxon>
        <taxon>Gunneridae</taxon>
        <taxon>Pentapetalae</taxon>
        <taxon>rosids</taxon>
        <taxon>fabids</taxon>
        <taxon>Fagales</taxon>
        <taxon>Fagaceae</taxon>
        <taxon>Castanea</taxon>
    </lineage>
</organism>
<gene>
    <name evidence="2" type="ORF">CMV_017088</name>
</gene>
<comment type="caution">
    <text evidence="2">The sequence shown here is derived from an EMBL/GenBank/DDBJ whole genome shotgun (WGS) entry which is preliminary data.</text>
</comment>
<accession>A0A8J4QT55</accession>
<dbReference type="SUPFAM" id="SSF56112">
    <property type="entry name" value="Protein kinase-like (PK-like)"/>
    <property type="match status" value="1"/>
</dbReference>
<proteinExistence type="predicted"/>
<evidence type="ECO:0000259" key="1">
    <source>
        <dbReference type="PROSITE" id="PS50011"/>
    </source>
</evidence>
<protein>
    <recommendedName>
        <fullName evidence="1">Protein kinase domain-containing protein</fullName>
    </recommendedName>
</protein>
<dbReference type="Pfam" id="PF07714">
    <property type="entry name" value="PK_Tyr_Ser-Thr"/>
    <property type="match status" value="1"/>
</dbReference>
<dbReference type="InterPro" id="IPR051564">
    <property type="entry name" value="LRR_receptor-like_kinase"/>
</dbReference>
<dbReference type="Proteomes" id="UP000737018">
    <property type="component" value="Unassembled WGS sequence"/>
</dbReference>
<dbReference type="PANTHER" id="PTHR48055:SF55">
    <property type="entry name" value="PROTEIN KINASE DOMAIN-CONTAINING PROTEIN"/>
    <property type="match status" value="1"/>
</dbReference>
<sequence>MIAHVSDFGLSRLLTTSNDSSQKCTSTIGLKGSIGYAAPEYGMGGEASTEGDVYSYGVLVLEMFTGRRPTDDMFKDGLDLHNFVKMTLPKRLIQVVDPLLLPREVEEMGVATAAMMATKEDDNDNEIVEEANNIEDSRHIDVDMRKCLLSILNIGILCSLESPKERISMEEVIKELQLIKSTFVGLGIRKGRPSKAQRPGTSRRD</sequence>
<dbReference type="Gene3D" id="1.10.510.10">
    <property type="entry name" value="Transferase(Phosphotransferase) domain 1"/>
    <property type="match status" value="1"/>
</dbReference>
<reference evidence="2" key="1">
    <citation type="submission" date="2020-03" db="EMBL/GenBank/DDBJ databases">
        <title>Castanea mollissima Vanexum genome sequencing.</title>
        <authorList>
            <person name="Staton M."/>
        </authorList>
    </citation>
    <scope>NUCLEOTIDE SEQUENCE</scope>
    <source>
        <tissue evidence="2">Leaf</tissue>
    </source>
</reference>
<feature type="domain" description="Protein kinase" evidence="1">
    <location>
        <begin position="1"/>
        <end position="184"/>
    </location>
</feature>
<evidence type="ECO:0000313" key="3">
    <source>
        <dbReference type="Proteomes" id="UP000737018"/>
    </source>
</evidence>
<dbReference type="GO" id="GO:0004672">
    <property type="term" value="F:protein kinase activity"/>
    <property type="evidence" value="ECO:0007669"/>
    <property type="project" value="InterPro"/>
</dbReference>
<name>A0A8J4QT55_9ROSI</name>
<dbReference type="PROSITE" id="PS50011">
    <property type="entry name" value="PROTEIN_KINASE_DOM"/>
    <property type="match status" value="1"/>
</dbReference>
<dbReference type="InterPro" id="IPR001245">
    <property type="entry name" value="Ser-Thr/Tyr_kinase_cat_dom"/>
</dbReference>
<keyword evidence="3" id="KW-1185">Reference proteome</keyword>
<dbReference type="InterPro" id="IPR000719">
    <property type="entry name" value="Prot_kinase_dom"/>
</dbReference>
<evidence type="ECO:0000313" key="2">
    <source>
        <dbReference type="EMBL" id="KAF3957948.1"/>
    </source>
</evidence>
<dbReference type="EMBL" id="JRKL02002684">
    <property type="protein sequence ID" value="KAF3957948.1"/>
    <property type="molecule type" value="Genomic_DNA"/>
</dbReference>